<dbReference type="AlphaFoldDB" id="A0AAE5WX39"/>
<feature type="transmembrane region" description="Helical" evidence="1">
    <location>
        <begin position="81"/>
        <end position="102"/>
    </location>
</feature>
<evidence type="ECO:0000313" key="5">
    <source>
        <dbReference type="Proteomes" id="UP000290401"/>
    </source>
</evidence>
<evidence type="ECO:0000313" key="2">
    <source>
        <dbReference type="EMBL" id="QAU44525.1"/>
    </source>
</evidence>
<keyword evidence="5" id="KW-1185">Reference proteome</keyword>
<dbReference type="Proteomes" id="UP000290401">
    <property type="component" value="Unassembled WGS sequence"/>
</dbReference>
<dbReference type="Proteomes" id="UP000288972">
    <property type="component" value="Chromosome"/>
</dbReference>
<keyword evidence="1" id="KW-0812">Transmembrane</keyword>
<dbReference type="EMBL" id="RDQZ01000012">
    <property type="protein sequence ID" value="RXH12677.1"/>
    <property type="molecule type" value="Genomic_DNA"/>
</dbReference>
<evidence type="ECO:0000313" key="4">
    <source>
        <dbReference type="Proteomes" id="UP000288972"/>
    </source>
</evidence>
<sequence>MQFLEPSGDEIVVGPSDRNFGFTMASVFALIGLVGLYKHSSHAPLWLCAALAFAGLTFWRPQALGPANRAWLKLGLLMYRVVNPVIMAILFFAVILPIGWIMRLSGKDFLRLARDRALPTYWLARSDPRDISESMRQQF</sequence>
<dbReference type="Pfam" id="PF19588">
    <property type="entry name" value="SxtJ"/>
    <property type="match status" value="1"/>
</dbReference>
<feature type="transmembrane region" description="Helical" evidence="1">
    <location>
        <begin position="20"/>
        <end position="37"/>
    </location>
</feature>
<evidence type="ECO:0008006" key="6">
    <source>
        <dbReference type="Google" id="ProtNLM"/>
    </source>
</evidence>
<dbReference type="EMBL" id="CP030053">
    <property type="protein sequence ID" value="QAU44525.1"/>
    <property type="molecule type" value="Genomic_DNA"/>
</dbReference>
<protein>
    <recommendedName>
        <fullName evidence="6">SxtJ</fullName>
    </recommendedName>
</protein>
<accession>A0AAE5WX39</accession>
<dbReference type="InterPro" id="IPR045781">
    <property type="entry name" value="SxtJ"/>
</dbReference>
<evidence type="ECO:0000313" key="3">
    <source>
        <dbReference type="EMBL" id="RXH12677.1"/>
    </source>
</evidence>
<reference evidence="2 4" key="1">
    <citation type="submission" date="2018-06" db="EMBL/GenBank/DDBJ databases">
        <title>Comparative genomics of rhizobia nodulating Arachis hypogaea in China.</title>
        <authorList>
            <person name="Li Y."/>
        </authorList>
    </citation>
    <scope>NUCLEOTIDE SEQUENCE [LARGE SCALE GENOMIC DNA]</scope>
    <source>
        <strain evidence="2 4">CCBAU 51670</strain>
    </source>
</reference>
<gene>
    <name evidence="3" type="ORF">EAS56_17105</name>
    <name evidence="2" type="ORF">XH91_03585</name>
</gene>
<name>A0AAE5WX39_9BRAD</name>
<keyword evidence="1" id="KW-1133">Transmembrane helix</keyword>
<reference evidence="3 5" key="2">
    <citation type="submission" date="2018-10" db="EMBL/GenBank/DDBJ databases">
        <title>Bradyrhizobium sp. nov., effective nodules isolated from peanut in China.</title>
        <authorList>
            <person name="Li Y."/>
        </authorList>
    </citation>
    <scope>NUCLEOTIDE SEQUENCE [LARGE SCALE GENOMIC DNA]</scope>
    <source>
        <strain evidence="3 5">CCBAU 53426</strain>
    </source>
</reference>
<keyword evidence="1" id="KW-0472">Membrane</keyword>
<organism evidence="2 4">
    <name type="scientific">Bradyrhizobium guangzhouense</name>
    <dbReference type="NCBI Taxonomy" id="1325095"/>
    <lineage>
        <taxon>Bacteria</taxon>
        <taxon>Pseudomonadati</taxon>
        <taxon>Pseudomonadota</taxon>
        <taxon>Alphaproteobacteria</taxon>
        <taxon>Hyphomicrobiales</taxon>
        <taxon>Nitrobacteraceae</taxon>
        <taxon>Bradyrhizobium</taxon>
    </lineage>
</organism>
<dbReference type="RefSeq" id="WP_128949308.1">
    <property type="nucleotide sequence ID" value="NZ_CP030053.1"/>
</dbReference>
<dbReference type="KEGG" id="bgz:XH91_03585"/>
<evidence type="ECO:0000256" key="1">
    <source>
        <dbReference type="SAM" id="Phobius"/>
    </source>
</evidence>
<proteinExistence type="predicted"/>
<feature type="transmembrane region" description="Helical" evidence="1">
    <location>
        <begin position="44"/>
        <end position="61"/>
    </location>
</feature>